<evidence type="ECO:0000259" key="2">
    <source>
        <dbReference type="Pfam" id="PF06048"/>
    </source>
</evidence>
<dbReference type="RefSeq" id="WP_289830651.1">
    <property type="nucleotide sequence ID" value="NZ_JAUEDK010000024.1"/>
</dbReference>
<evidence type="ECO:0000313" key="4">
    <source>
        <dbReference type="Proteomes" id="UP001168540"/>
    </source>
</evidence>
<keyword evidence="4" id="KW-1185">Reference proteome</keyword>
<dbReference type="Pfam" id="PF06048">
    <property type="entry name" value="DUF927"/>
    <property type="match status" value="1"/>
</dbReference>
<evidence type="ECO:0000313" key="3">
    <source>
        <dbReference type="EMBL" id="MDN0076009.1"/>
    </source>
</evidence>
<dbReference type="InterPro" id="IPR009270">
    <property type="entry name" value="DUF927"/>
</dbReference>
<protein>
    <submittedName>
        <fullName evidence="3">DUF927 domain-containing protein</fullName>
    </submittedName>
</protein>
<dbReference type="EMBL" id="JAUEDK010000024">
    <property type="protein sequence ID" value="MDN0076009.1"/>
    <property type="molecule type" value="Genomic_DNA"/>
</dbReference>
<evidence type="ECO:0000256" key="1">
    <source>
        <dbReference type="SAM" id="MobiDB-lite"/>
    </source>
</evidence>
<gene>
    <name evidence="3" type="ORF">QU481_14050</name>
</gene>
<sequence length="641" mass="68790">MMATDLHHLIHAKEAAALDFEKTDGNNGDSGNKSAEANNDGASSGAFCSHFPEIANGNNGNKNGNSALPTGYAMLRGEKDRPGLYYLEPDSDRPPHWICSPLYVLAMTRNDHGSEWGRLLEWHDAEGRQHRWAMPLEMTQGDGVELCRELVRNGLLIAPGGAARNRLIGYLVTAKPGHLVRCTDRVGWHGNAFALWDGVIGSNDGEGLHLQSERDESLGMSQAGTLAGWRELVAALAIGNSRLVFAMSLAFAAPLARFANENGGFHLMGSSSVGKSTALYLAASVWGHPDSYPHKWRTTSNGLEGICLGRNDLLLILDELAQVDPREAGENAYMIANGQGKVRATRNGLARSPARWRTLFLSAGEIGLAEHMRQAGKQIRAGQEIRLVEIAADAGRGIGLFDTLHELAGGDVLAQRLADLTRQQHGTAGRAFLAALTEPATLASLPAILKQGRASFLAEDVPAGADGQVKRVAGRFALVGSAGELATHFGLTGWQPGEATAAAVRLFGEWLAARGGAGSSEVREGIAAVRAFLEAHGESRFTPWDAAEQDNAKTINRAGFRRADDGGTWFYVLPEAFRREVCRGFNAAHVAAAMAERGLLKTDRDRNTSKQRMPGLGGGPKPCYLITPAIWNETEEPRHAS</sequence>
<dbReference type="Proteomes" id="UP001168540">
    <property type="component" value="Unassembled WGS sequence"/>
</dbReference>
<feature type="region of interest" description="Disordered" evidence="1">
    <location>
        <begin position="20"/>
        <end position="42"/>
    </location>
</feature>
<feature type="domain" description="DUF927" evidence="2">
    <location>
        <begin position="80"/>
        <end position="354"/>
    </location>
</feature>
<feature type="compositionally biased region" description="Polar residues" evidence="1">
    <location>
        <begin position="25"/>
        <end position="42"/>
    </location>
</feature>
<name>A0ABT7XQD5_9NEIS</name>
<proteinExistence type="predicted"/>
<comment type="caution">
    <text evidence="3">The sequence shown here is derived from an EMBL/GenBank/DDBJ whole genome shotgun (WGS) entry which is preliminary data.</text>
</comment>
<organism evidence="3 4">
    <name type="scientific">Crenobacter oryzisoli</name>
    <dbReference type="NCBI Taxonomy" id="3056844"/>
    <lineage>
        <taxon>Bacteria</taxon>
        <taxon>Pseudomonadati</taxon>
        <taxon>Pseudomonadota</taxon>
        <taxon>Betaproteobacteria</taxon>
        <taxon>Neisseriales</taxon>
        <taxon>Neisseriaceae</taxon>
        <taxon>Crenobacter</taxon>
    </lineage>
</organism>
<accession>A0ABT7XQD5</accession>
<reference evidence="3" key="1">
    <citation type="submission" date="2023-06" db="EMBL/GenBank/DDBJ databases">
        <authorList>
            <person name="Zhang S."/>
        </authorList>
    </citation>
    <scope>NUCLEOTIDE SEQUENCE</scope>
    <source>
        <strain evidence="3">SG2303</strain>
    </source>
</reference>